<proteinExistence type="predicted"/>
<evidence type="ECO:0000313" key="2">
    <source>
        <dbReference type="EMBL" id="CAE4597248.1"/>
    </source>
</evidence>
<feature type="compositionally biased region" description="Low complexity" evidence="1">
    <location>
        <begin position="553"/>
        <end position="571"/>
    </location>
</feature>
<evidence type="ECO:0000256" key="1">
    <source>
        <dbReference type="SAM" id="MobiDB-lite"/>
    </source>
</evidence>
<gene>
    <name evidence="2" type="ORF">DBRI00130_LOCUS9664</name>
</gene>
<feature type="compositionally biased region" description="Low complexity" evidence="1">
    <location>
        <begin position="579"/>
        <end position="635"/>
    </location>
</feature>
<dbReference type="AlphaFoldDB" id="A0A7S4UYM8"/>
<reference evidence="2" key="1">
    <citation type="submission" date="2021-01" db="EMBL/GenBank/DDBJ databases">
        <authorList>
            <person name="Corre E."/>
            <person name="Pelletier E."/>
            <person name="Niang G."/>
            <person name="Scheremetjew M."/>
            <person name="Finn R."/>
            <person name="Kale V."/>
            <person name="Holt S."/>
            <person name="Cochrane G."/>
            <person name="Meng A."/>
            <person name="Brown T."/>
            <person name="Cohen L."/>
        </authorList>
    </citation>
    <scope>NUCLEOTIDE SEQUENCE</scope>
    <source>
        <strain evidence="2">GSO104</strain>
    </source>
</reference>
<feature type="region of interest" description="Disordered" evidence="1">
    <location>
        <begin position="504"/>
        <end position="635"/>
    </location>
</feature>
<sequence>MSNSGAIVTSRPRSGGAAGSPVYQIDFTAIAAGKRIASTKRRVRWRFGFTNQEALSNGETGTACRGEEHDITLVWSITSGKRLILADGQEVHYSISRASICDFSWTMRGNHVLKLVAHASPPMNAQPGFRQYDFFVDGRSFFDMPKVYRLGLAGGAGRGQPGPTAPPTAVRYNNYSVPSESERSTGGSVNVAKIEAPKNEDEEEAYFKQAIQASIEEKAKADMKRDEEVRKAREEQQKAMAAAPAPAAPASDFLLDFGTPAPAPAAAPLPALPAPTPAPASSFAAAPQPNFGALTTEFPTPAPAPVQPPAPAAYPAPQPAPAPYPVAHNASFAAPAPAALNASYAAPLDTRASFAAPAPAALTASYAAPVNTRASFAAAPSAAMNASYTAPANSRASFAAPPSAALNASYAAPANMRASYMAPAPANLNASFAAMNSSFAAPAPPVAAAPTSPAAPEPADASPLSMFDTPKEAPKETLGISADQAYAKFASMDNFVAPKKPVAKKNPFETPAPSPSLAGLKAMSGQGGQKKEVMNAQPGALVVSGNQQGNWGGAYAQPGAPAAPAAQAYGQPPSPAPPAQYGAYGAQPQYQQPQQQQYQYQQPQQPQQPQQQQQAPQYYQQQQQAPQYYQQQQQG</sequence>
<feature type="region of interest" description="Disordered" evidence="1">
    <location>
        <begin position="445"/>
        <end position="471"/>
    </location>
</feature>
<feature type="region of interest" description="Disordered" evidence="1">
    <location>
        <begin position="155"/>
        <end position="203"/>
    </location>
</feature>
<feature type="compositionally biased region" description="Polar residues" evidence="1">
    <location>
        <begin position="171"/>
        <end position="188"/>
    </location>
</feature>
<feature type="compositionally biased region" description="Low complexity" evidence="1">
    <location>
        <begin position="448"/>
        <end position="465"/>
    </location>
</feature>
<accession>A0A7S4UYM8</accession>
<organism evidence="2">
    <name type="scientific">Ditylum brightwellii</name>
    <dbReference type="NCBI Taxonomy" id="49249"/>
    <lineage>
        <taxon>Eukaryota</taxon>
        <taxon>Sar</taxon>
        <taxon>Stramenopiles</taxon>
        <taxon>Ochrophyta</taxon>
        <taxon>Bacillariophyta</taxon>
        <taxon>Mediophyceae</taxon>
        <taxon>Lithodesmiophycidae</taxon>
        <taxon>Lithodesmiales</taxon>
        <taxon>Lithodesmiaceae</taxon>
        <taxon>Ditylum</taxon>
    </lineage>
</organism>
<feature type="region of interest" description="Disordered" evidence="1">
    <location>
        <begin position="218"/>
        <end position="246"/>
    </location>
</feature>
<feature type="compositionally biased region" description="Basic and acidic residues" evidence="1">
    <location>
        <begin position="218"/>
        <end position="237"/>
    </location>
</feature>
<dbReference type="EMBL" id="HBNS01011958">
    <property type="protein sequence ID" value="CAE4597248.1"/>
    <property type="molecule type" value="Transcribed_RNA"/>
</dbReference>
<protein>
    <submittedName>
        <fullName evidence="2">Uncharacterized protein</fullName>
    </submittedName>
</protein>
<name>A0A7S4UYM8_9STRA</name>